<dbReference type="RefSeq" id="WP_005742204.1">
    <property type="nucleotide sequence ID" value="NZ_CP031226.1"/>
</dbReference>
<evidence type="ECO:0000313" key="2">
    <source>
        <dbReference type="Proteomes" id="UP000006426"/>
    </source>
</evidence>
<keyword evidence="1" id="KW-0614">Plasmid</keyword>
<geneLocation type="plasmid" evidence="2">
    <name>pmppla107</name>
</geneLocation>
<proteinExistence type="predicted"/>
<evidence type="ECO:0000313" key="1">
    <source>
        <dbReference type="EMBL" id="AXH59580.1"/>
    </source>
</evidence>
<dbReference type="AlphaFoldDB" id="A0AAD0M708"/>
<dbReference type="Proteomes" id="UP000006426">
    <property type="component" value="Plasmid pmppla107"/>
</dbReference>
<sequence length="415" mass="46931">MHQHNPSKLEGLVNIFTNTPTPIFNETEFTALAEDACLWLLEHVDEEKPHEAALSAIAPYWVQGDSAVSSTSILFCRHILSNLLKLVLARPNSYFKVVFDGYWKYIVSYRLTLVSGLKEYDKALGIDLGACFKILGADRLKQASTIYSASLSDVLVEAIATDDVDLFKLVCSRPDTGAYPYYKWENLARFEDAPESRIFQECPDVSGERGQLEIYKARASLIRHTLEPQASKRSLKYLSRNAPGSPKTLGVGFQNWRQRESDADTFFRRPEFRRWILTNPVDAIKAIYGPSLNLEIYEPEMWALADEVTSIFLDAGARPQDMITYGPLNRSRYGTPVELDEALNYLGHLNDMNFRFYAYIYLAYLRTFTIDQVIEACDGSDLTLLGAHKILRDNRLLQAMGCTGRAISMATDLGL</sequence>
<dbReference type="EMBL" id="CP031226">
    <property type="protein sequence ID" value="AXH59580.1"/>
    <property type="molecule type" value="Genomic_DNA"/>
</dbReference>
<accession>A0AAD0M708</accession>
<dbReference type="GeneID" id="39474076"/>
<organism evidence="1 2">
    <name type="scientific">Pseudomonas amygdali pv. lachrymans str. M301315</name>
    <dbReference type="NCBI Taxonomy" id="629260"/>
    <lineage>
        <taxon>Bacteria</taxon>
        <taxon>Pseudomonadati</taxon>
        <taxon>Pseudomonadota</taxon>
        <taxon>Gammaproteobacteria</taxon>
        <taxon>Pseudomonadales</taxon>
        <taxon>Pseudomonadaceae</taxon>
        <taxon>Pseudomonas</taxon>
        <taxon>Pseudomonas amygdali</taxon>
    </lineage>
</organism>
<gene>
    <name evidence="1" type="ORF">PLA107_030610</name>
</gene>
<protein>
    <submittedName>
        <fullName evidence="1">Uncharacterized protein</fullName>
    </submittedName>
</protein>
<name>A0AAD0M708_PSEAV</name>
<reference evidence="1 2" key="1">
    <citation type="journal article" date="2011" name="PLoS Pathog.">
        <title>Dynamic evolution of pathogenicity revealed by sequencing and comparative genomics of 19 Pseudomonas syringae isolates.</title>
        <authorList>
            <person name="Baltrus D.A."/>
            <person name="Nishimura M.T."/>
            <person name="Romanchuk A."/>
            <person name="Chang J.H."/>
            <person name="Mukhtar M.S."/>
            <person name="Cherkis K."/>
            <person name="Roach J."/>
            <person name="Grant S.R."/>
            <person name="Jones C.D."/>
            <person name="Dangl J.L."/>
        </authorList>
    </citation>
    <scope>NUCLEOTIDE SEQUENCE [LARGE SCALE GENOMIC DNA]</scope>
    <source>
        <strain evidence="1 2">M301315</strain>
    </source>
</reference>